<reference evidence="2 3" key="1">
    <citation type="journal article" date="2015" name="Genome Biol. Evol.">
        <title>Comparative Genomics of a Bacterivorous Green Alga Reveals Evolutionary Causalities and Consequences of Phago-Mixotrophic Mode of Nutrition.</title>
        <authorList>
            <person name="Burns J.A."/>
            <person name="Paasch A."/>
            <person name="Narechania A."/>
            <person name="Kim E."/>
        </authorList>
    </citation>
    <scope>NUCLEOTIDE SEQUENCE [LARGE SCALE GENOMIC DNA]</scope>
    <source>
        <strain evidence="2 3">PLY_AMNH</strain>
    </source>
</reference>
<feature type="region of interest" description="Disordered" evidence="1">
    <location>
        <begin position="191"/>
        <end position="212"/>
    </location>
</feature>
<feature type="region of interest" description="Disordered" evidence="1">
    <location>
        <begin position="460"/>
        <end position="486"/>
    </location>
</feature>
<feature type="region of interest" description="Disordered" evidence="1">
    <location>
        <begin position="235"/>
        <end position="256"/>
    </location>
</feature>
<dbReference type="AlphaFoldDB" id="A0AAE0EM44"/>
<organism evidence="2 3">
    <name type="scientific">Cymbomonas tetramitiformis</name>
    <dbReference type="NCBI Taxonomy" id="36881"/>
    <lineage>
        <taxon>Eukaryota</taxon>
        <taxon>Viridiplantae</taxon>
        <taxon>Chlorophyta</taxon>
        <taxon>Pyramimonadophyceae</taxon>
        <taxon>Pyramimonadales</taxon>
        <taxon>Pyramimonadaceae</taxon>
        <taxon>Cymbomonas</taxon>
    </lineage>
</organism>
<evidence type="ECO:0000313" key="2">
    <source>
        <dbReference type="EMBL" id="KAK3232777.1"/>
    </source>
</evidence>
<gene>
    <name evidence="2" type="ORF">CYMTET_56884</name>
</gene>
<dbReference type="EMBL" id="LGRX02035901">
    <property type="protein sequence ID" value="KAK3232777.1"/>
    <property type="molecule type" value="Genomic_DNA"/>
</dbReference>
<evidence type="ECO:0000313" key="3">
    <source>
        <dbReference type="Proteomes" id="UP001190700"/>
    </source>
</evidence>
<keyword evidence="3" id="KW-1185">Reference proteome</keyword>
<name>A0AAE0EM44_9CHLO</name>
<proteinExistence type="predicted"/>
<comment type="caution">
    <text evidence="2">The sequence shown here is derived from an EMBL/GenBank/DDBJ whole genome shotgun (WGS) entry which is preliminary data.</text>
</comment>
<evidence type="ECO:0000256" key="1">
    <source>
        <dbReference type="SAM" id="MobiDB-lite"/>
    </source>
</evidence>
<dbReference type="Proteomes" id="UP001190700">
    <property type="component" value="Unassembled WGS sequence"/>
</dbReference>
<accession>A0AAE0EM44</accession>
<protein>
    <submittedName>
        <fullName evidence="2">Uncharacterized protein</fullName>
    </submittedName>
</protein>
<sequence length="502" mass="52474">MRVEWEQSPSMPELGGANAHVSSVRAAGDGHAAGIMHAGGMPELGRAHAHIPSVRAADGVNAIGIMHAGGVPELGGALPHIPSARAADGGNAADGTRAGGMPGLGEASAYISFTRAADGGSAADGMRVGGVPGLGEVRTNTSSAHSADSMRGNAAEVDVEDASAVRSSELGNATSGVFMVSASVASEISEVHSGVPRSPPEMESDGEVGQRGRTEGMADLTQTISDAVVAKLQQLQSENTGGEPSAEESPGQTPGDKAAYLESKVQSNLDRLVEKLTRFPSAEKLSKEKAISELENFARSLHKLLNEKVVLRAFSQASCYAGEGYQSSIAEVLWTVTQTALGTEQKEYMERAGGGSGTSEAWRLRYSDPDIFLGDLAVSTLPVAELQTLRDDLQIGQKKEESADAYHSRLTNRHKTVNFMAKVVQGCVQVSESEFSYIFWRGLTYTDKVLLQKPISGAPSVDGGHARGASRGTNLLPTLASGLDNKTDLPAASKKLLRVPKS</sequence>